<evidence type="ECO:0000313" key="2">
    <source>
        <dbReference type="Proteomes" id="UP000539313"/>
    </source>
</evidence>
<reference evidence="1 2" key="1">
    <citation type="submission" date="2020-08" db="EMBL/GenBank/DDBJ databases">
        <title>Sequencing the genomes of 1000 actinobacteria strains.</title>
        <authorList>
            <person name="Klenk H.-P."/>
        </authorList>
    </citation>
    <scope>NUCLEOTIDE SEQUENCE [LARGE SCALE GENOMIC DNA]</scope>
    <source>
        <strain evidence="1 2">DSM 45823</strain>
    </source>
</reference>
<name>A0A7W3MTM2_9ACTN</name>
<proteinExistence type="predicted"/>
<gene>
    <name evidence="1" type="ORF">HNR21_000543</name>
</gene>
<dbReference type="Proteomes" id="UP000539313">
    <property type="component" value="Unassembled WGS sequence"/>
</dbReference>
<keyword evidence="2" id="KW-1185">Reference proteome</keyword>
<dbReference type="EMBL" id="JACJII010000001">
    <property type="protein sequence ID" value="MBA9001661.1"/>
    <property type="molecule type" value="Genomic_DNA"/>
</dbReference>
<evidence type="ECO:0000313" key="1">
    <source>
        <dbReference type="EMBL" id="MBA9001661.1"/>
    </source>
</evidence>
<sequence>MTKTPRKHVRLGGTGDVVEHARKIGVPVDVVWPDGAERE</sequence>
<accession>A0A7W3MTM2</accession>
<dbReference type="AlphaFoldDB" id="A0A7W3MTM2"/>
<organism evidence="1 2">
    <name type="scientific">Thermomonospora cellulosilytica</name>
    <dbReference type="NCBI Taxonomy" id="1411118"/>
    <lineage>
        <taxon>Bacteria</taxon>
        <taxon>Bacillati</taxon>
        <taxon>Actinomycetota</taxon>
        <taxon>Actinomycetes</taxon>
        <taxon>Streptosporangiales</taxon>
        <taxon>Thermomonosporaceae</taxon>
        <taxon>Thermomonospora</taxon>
    </lineage>
</organism>
<protein>
    <submittedName>
        <fullName evidence="1">Uncharacterized protein</fullName>
    </submittedName>
</protein>
<comment type="caution">
    <text evidence="1">The sequence shown here is derived from an EMBL/GenBank/DDBJ whole genome shotgun (WGS) entry which is preliminary data.</text>
</comment>